<dbReference type="Proteomes" id="UP000240361">
    <property type="component" value="Segment"/>
</dbReference>
<dbReference type="EMBL" id="MF327009">
    <property type="protein sequence ID" value="AUV63407.1"/>
    <property type="molecule type" value="Genomic_DNA"/>
</dbReference>
<sequence>MIITTEKETILGNGSKSKAFSIAANPKVFKILSSDLYTNKIRAVVRELITNMIDAHALNGNPEKFIIQVPGRLDPRFVCRDFGPGMSDFDIQGDDNSPGLYNSYFSSSKAESNDFIGGFGLGSKSPFSYTDTFSITSYHKGEIRGYVAYMDGDGPQIKPTFVKEMGPDDKTGIEIVVPVEEKDFRNFAYEVSYIMRPFKDLAIINGLDREIDYFPDFDDYYGVNPERYWPDRGGLYAIYGGIVYPIDGVIRDRNWLSIRNEVNYIKFPMGSLDIAPSREALSLDDRTRKNIIEIDYFPDFDDYYGVNPERYWPDRGGLYAIYGGIVYPIDGVIRDRNWLSIRNEVNYIKFPMGSLDIAPSREALSLDDRTRKNIIERVKELSEKAFNEDVKRFKESTSPRHTYRELMKMGYSARDYMISNSVKFTTKNLSYKKMQSMFEPDSKLCNAGVVYEVNLDPRLKRIKQSHETSAVASSYRLFGINTTKINIVIDNIKNRVNIVRGLAHALDDSEFNNTLNIHHNERLLFINPEVESQIDLLPDIMAMFESDEVNIHYLSEIEALVKSYIPKVVKSKAPRPKAATAFKFEIKDGRWEKEELFTLTSEADEITGYVAYMHRSDIFSMDGTTSLCHPSMNILIRMANLIGINEFYVIRPLLQKKVKELGQCQCIFETLRDLYVDAFDDVDYDKYVGYSSSAQRYIDKIIKYPELDFMMKYFSTDEVSEEYTRLANIVSSLRGVYFNGGKGTIGHDIWTVTNLFDVLSNNASKNSDKMVAEFTKKFRIVSDFIGYRNSLSDDEVSQIAKTMKALAA</sequence>
<dbReference type="InterPro" id="IPR036890">
    <property type="entry name" value="HATPase_C_sf"/>
</dbReference>
<organism evidence="1 2">
    <name type="scientific">Shigella phage Sf25</name>
    <dbReference type="NCBI Taxonomy" id="2024310"/>
    <lineage>
        <taxon>Viruses</taxon>
        <taxon>Duplodnaviria</taxon>
        <taxon>Heunggongvirae</taxon>
        <taxon>Uroviricota</taxon>
        <taxon>Caudoviricetes</taxon>
        <taxon>Pantevenvirales</taxon>
        <taxon>Straboviridae</taxon>
        <taxon>Tevenvirinae</taxon>
        <taxon>Tequatrovirus</taxon>
        <taxon>Tequatrovirus sf24</taxon>
    </lineage>
</organism>
<dbReference type="SUPFAM" id="SSF55874">
    <property type="entry name" value="ATPase domain of HSP90 chaperone/DNA topoisomerase II/histidine kinase"/>
    <property type="match status" value="1"/>
</dbReference>
<protein>
    <submittedName>
        <fullName evidence="1">RIIA protein</fullName>
    </submittedName>
</protein>
<dbReference type="Gene3D" id="3.30.565.10">
    <property type="entry name" value="Histidine kinase-like ATPase, C-terminal domain"/>
    <property type="match status" value="1"/>
</dbReference>
<accession>A0A2K9VM87</accession>
<name>A0A2K9VM87_9CAUD</name>
<evidence type="ECO:0000313" key="1">
    <source>
        <dbReference type="EMBL" id="AUV63407.1"/>
    </source>
</evidence>
<gene>
    <name evidence="1" type="ORF">Sf25_gp127</name>
</gene>
<reference evidence="1 2" key="1">
    <citation type="submission" date="2017-06" db="EMBL/GenBank/DDBJ databases">
        <title>The isolation and characterization of 16 novel Shigella-infecting phages from the environment.</title>
        <authorList>
            <person name="Doore S.M."/>
            <person name="Schrad J.R."/>
            <person name="Dover J.A."/>
            <person name="Parent K.N."/>
        </authorList>
    </citation>
    <scope>NUCLEOTIDE SEQUENCE [LARGE SCALE GENOMIC DNA]</scope>
</reference>
<evidence type="ECO:0000313" key="2">
    <source>
        <dbReference type="Proteomes" id="UP000240361"/>
    </source>
</evidence>
<proteinExistence type="predicted"/>